<reference evidence="1" key="1">
    <citation type="submission" date="2022-04" db="EMBL/GenBank/DDBJ databases">
        <title>A functionally conserved STORR gene fusion in Papaver species that diverged 16.8 million years ago.</title>
        <authorList>
            <person name="Catania T."/>
        </authorList>
    </citation>
    <scope>NUCLEOTIDE SEQUENCE</scope>
    <source>
        <strain evidence="1">S-188037</strain>
    </source>
</reference>
<dbReference type="EMBL" id="JAJJMB010008951">
    <property type="protein sequence ID" value="KAI3918871.1"/>
    <property type="molecule type" value="Genomic_DNA"/>
</dbReference>
<dbReference type="Proteomes" id="UP001202328">
    <property type="component" value="Unassembled WGS sequence"/>
</dbReference>
<comment type="caution">
    <text evidence="1">The sequence shown here is derived from an EMBL/GenBank/DDBJ whole genome shotgun (WGS) entry which is preliminary data.</text>
</comment>
<dbReference type="AlphaFoldDB" id="A0AAD4SSA1"/>
<evidence type="ECO:0000313" key="2">
    <source>
        <dbReference type="Proteomes" id="UP001202328"/>
    </source>
</evidence>
<organism evidence="1 2">
    <name type="scientific">Papaver atlanticum</name>
    <dbReference type="NCBI Taxonomy" id="357466"/>
    <lineage>
        <taxon>Eukaryota</taxon>
        <taxon>Viridiplantae</taxon>
        <taxon>Streptophyta</taxon>
        <taxon>Embryophyta</taxon>
        <taxon>Tracheophyta</taxon>
        <taxon>Spermatophyta</taxon>
        <taxon>Magnoliopsida</taxon>
        <taxon>Ranunculales</taxon>
        <taxon>Papaveraceae</taxon>
        <taxon>Papaveroideae</taxon>
        <taxon>Papaver</taxon>
    </lineage>
</organism>
<accession>A0AAD4SSA1</accession>
<feature type="non-terminal residue" evidence="1">
    <location>
        <position position="205"/>
    </location>
</feature>
<proteinExistence type="predicted"/>
<evidence type="ECO:0000313" key="1">
    <source>
        <dbReference type="EMBL" id="KAI3918871.1"/>
    </source>
</evidence>
<sequence length="205" mass="22922">FAHNFPLRLLCAANFPLSFCRGYTSPEAIGTAVGAVEHSSMHHATVGGEVKVLVATLFCGKLVQANLLKYPGIKDAMVQFLSIDNMREGIYVPYIWYKQYIYPHLTSSDVREYLSGRRKMKVQVYTTTNPYLFARNKLDPAKSVMENLGFTQRADTSFVLGQTNGKDVCWRNLVSRFGLAVGCSVIVYWDVQAATLVLGVVRKQP</sequence>
<gene>
    <name evidence="1" type="ORF">MKW98_017319</name>
</gene>
<protein>
    <submittedName>
        <fullName evidence="1">Uncharacterized protein</fullName>
    </submittedName>
</protein>
<name>A0AAD4SSA1_9MAGN</name>
<keyword evidence="2" id="KW-1185">Reference proteome</keyword>